<evidence type="ECO:0000313" key="3">
    <source>
        <dbReference type="EMBL" id="MES0835596.1"/>
    </source>
</evidence>
<dbReference type="Proteomes" id="UP001432401">
    <property type="component" value="Unassembled WGS sequence"/>
</dbReference>
<sequence length="90" mass="10482">MNHHSYEVAFEDQALKQLAKLDKPVRMRIFRTVRELAVDPRPAGSIPLKGDTDAWRVRVGDYRVVYTVHDGRLLVLVLSVAHRREVYRDL</sequence>
<dbReference type="InterPro" id="IPR035093">
    <property type="entry name" value="RelE/ParE_toxin_dom_sf"/>
</dbReference>
<comment type="similarity">
    <text evidence="1">Belongs to the RelE toxin family.</text>
</comment>
<evidence type="ECO:0000256" key="2">
    <source>
        <dbReference type="ARBA" id="ARBA00022649"/>
    </source>
</evidence>
<proteinExistence type="inferred from homology"/>
<dbReference type="Gene3D" id="3.30.2310.20">
    <property type="entry name" value="RelE-like"/>
    <property type="match status" value="1"/>
</dbReference>
<dbReference type="RefSeq" id="WP_267949482.1">
    <property type="nucleotide sequence ID" value="NZ_JBEQNA010000011.1"/>
</dbReference>
<gene>
    <name evidence="3" type="ORF">ABUK86_17590</name>
</gene>
<accession>A0ABV1ZXY8</accession>
<comment type="caution">
    <text evidence="3">The sequence shown here is derived from an EMBL/GenBank/DDBJ whole genome shotgun (WGS) entry which is preliminary data.</text>
</comment>
<dbReference type="PANTHER" id="PTHR35601">
    <property type="entry name" value="TOXIN RELE"/>
    <property type="match status" value="1"/>
</dbReference>
<protein>
    <submittedName>
        <fullName evidence="3">Type II toxin-antitoxin system RelE/ParE family toxin</fullName>
    </submittedName>
</protein>
<dbReference type="EMBL" id="JBEQNB010000009">
    <property type="protein sequence ID" value="MES0835596.1"/>
    <property type="molecule type" value="Genomic_DNA"/>
</dbReference>
<keyword evidence="2" id="KW-1277">Toxin-antitoxin system</keyword>
<keyword evidence="4" id="KW-1185">Reference proteome</keyword>
<evidence type="ECO:0000256" key="1">
    <source>
        <dbReference type="ARBA" id="ARBA00006226"/>
    </source>
</evidence>
<evidence type="ECO:0000313" key="4">
    <source>
        <dbReference type="Proteomes" id="UP001432401"/>
    </source>
</evidence>
<name>A0ABV1ZXY8_9ACTN</name>
<dbReference type="InterPro" id="IPR007712">
    <property type="entry name" value="RelE/ParE_toxin"/>
</dbReference>
<organism evidence="3 4">
    <name type="scientific">Nocardiopsis tropica</name>
    <dbReference type="NCBI Taxonomy" id="109330"/>
    <lineage>
        <taxon>Bacteria</taxon>
        <taxon>Bacillati</taxon>
        <taxon>Actinomycetota</taxon>
        <taxon>Actinomycetes</taxon>
        <taxon>Streptosporangiales</taxon>
        <taxon>Nocardiopsidaceae</taxon>
        <taxon>Nocardiopsis</taxon>
    </lineage>
</organism>
<dbReference type="PANTHER" id="PTHR35601:SF1">
    <property type="entry name" value="TOXIN RELE"/>
    <property type="match status" value="1"/>
</dbReference>
<dbReference type="Pfam" id="PF05016">
    <property type="entry name" value="ParE_toxin"/>
    <property type="match status" value="1"/>
</dbReference>
<dbReference type="SUPFAM" id="SSF143011">
    <property type="entry name" value="RelE-like"/>
    <property type="match status" value="1"/>
</dbReference>
<reference evidence="3 4" key="1">
    <citation type="submission" date="2024-06" db="EMBL/GenBank/DDBJ databases">
        <authorList>
            <person name="Bataeva Y.V."/>
            <person name="Grigorian L.N."/>
            <person name="Solomentsev V.I."/>
        </authorList>
    </citation>
    <scope>NUCLEOTIDE SEQUENCE [LARGE SCALE GENOMIC DNA]</scope>
    <source>
        <strain evidence="4">SCPM-O-B-12605 (RCAM04882)</strain>
    </source>
</reference>